<keyword evidence="3 7" id="KW-0808">Transferase</keyword>
<dbReference type="Gene3D" id="3.40.50.1260">
    <property type="entry name" value="Phosphoglycerate kinase, N-terminal domain"/>
    <property type="match status" value="2"/>
</dbReference>
<dbReference type="SUPFAM" id="SSF53748">
    <property type="entry name" value="Phosphoglycerate kinase"/>
    <property type="match status" value="1"/>
</dbReference>
<evidence type="ECO:0000256" key="1">
    <source>
        <dbReference type="ARBA" id="ARBA00000642"/>
    </source>
</evidence>
<comment type="caution">
    <text evidence="8">The sequence shown here is derived from an EMBL/GenBank/DDBJ whole genome shotgun (WGS) entry which is preliminary data.</text>
</comment>
<dbReference type="GO" id="GO:0005524">
    <property type="term" value="F:ATP binding"/>
    <property type="evidence" value="ECO:0007669"/>
    <property type="project" value="UniProtKB-KW"/>
</dbReference>
<dbReference type="AlphaFoldDB" id="A0A1F5QCP8"/>
<accession>A0A1F5QCP8</accession>
<dbReference type="EC" id="2.7.2.3" evidence="2 7"/>
<organism evidence="8 9">
    <name type="scientific">Candidatus Doudnabacteria bacterium RIFCSPLOWO2_02_FULL_48_13</name>
    <dbReference type="NCBI Taxonomy" id="1817845"/>
    <lineage>
        <taxon>Bacteria</taxon>
        <taxon>Candidatus Doudnaibacteriota</taxon>
    </lineage>
</organism>
<dbReference type="InterPro" id="IPR001576">
    <property type="entry name" value="Phosphoglycerate_kinase"/>
</dbReference>
<keyword evidence="6" id="KW-0067">ATP-binding</keyword>
<sequence length="364" mass="39683">MTKTVTRKLNISNKRVLVLVDFLLPIENMLPTLESLASSKNKVIAVSFFDKISLANHAGLLAEAMRRKFILLHDDVPKLPEYDVPHLYFAPSGKLLAQMRAGDIAVVENLNLLSKEQISTIVKLGEEFVNDDFGSDEDATHAIAGSMHSQNGLEYNRTKKNIDSFLSREKKPLVLILGGTKIAGKEAALEKLIPRASVVLVGGGIANLFFKLRGFEIGKSIVDPKANSATIKKLWRDYKSKIQLPIDVVVSSDPSGNAECVKPDKVKSHQMILDIGPQTTLEYSKYIKKGVALVWSGALGHVQQQKFKHGTSALLRLFASRSQNHVNAAASGESIMPILQSAGFLPQLDIAVPSSIGLLNALAK</sequence>
<comment type="catalytic activity">
    <reaction evidence="1 7">
        <text>(2R)-3-phosphoglycerate + ATP = (2R)-3-phospho-glyceroyl phosphate + ADP</text>
        <dbReference type="Rhea" id="RHEA:14801"/>
        <dbReference type="ChEBI" id="CHEBI:30616"/>
        <dbReference type="ChEBI" id="CHEBI:57604"/>
        <dbReference type="ChEBI" id="CHEBI:58272"/>
        <dbReference type="ChEBI" id="CHEBI:456216"/>
        <dbReference type="EC" id="2.7.2.3"/>
    </reaction>
</comment>
<dbReference type="GO" id="GO:0006096">
    <property type="term" value="P:glycolytic process"/>
    <property type="evidence" value="ECO:0007669"/>
    <property type="project" value="InterPro"/>
</dbReference>
<dbReference type="EMBL" id="MFFF01000005">
    <property type="protein sequence ID" value="OGE99981.1"/>
    <property type="molecule type" value="Genomic_DNA"/>
</dbReference>
<evidence type="ECO:0000256" key="4">
    <source>
        <dbReference type="ARBA" id="ARBA00022741"/>
    </source>
</evidence>
<dbReference type="InterPro" id="IPR015824">
    <property type="entry name" value="Phosphoglycerate_kinase_N"/>
</dbReference>
<keyword evidence="5 7" id="KW-0418">Kinase</keyword>
<reference evidence="8 9" key="1">
    <citation type="journal article" date="2016" name="Nat. Commun.">
        <title>Thousands of microbial genomes shed light on interconnected biogeochemical processes in an aquifer system.</title>
        <authorList>
            <person name="Anantharaman K."/>
            <person name="Brown C.T."/>
            <person name="Hug L.A."/>
            <person name="Sharon I."/>
            <person name="Castelle C.J."/>
            <person name="Probst A.J."/>
            <person name="Thomas B.C."/>
            <person name="Singh A."/>
            <person name="Wilkins M.J."/>
            <person name="Karaoz U."/>
            <person name="Brodie E.L."/>
            <person name="Williams K.H."/>
            <person name="Hubbard S.S."/>
            <person name="Banfield J.F."/>
        </authorList>
    </citation>
    <scope>NUCLEOTIDE SEQUENCE [LARGE SCALE GENOMIC DNA]</scope>
</reference>
<dbReference type="GO" id="GO:0043531">
    <property type="term" value="F:ADP binding"/>
    <property type="evidence" value="ECO:0007669"/>
    <property type="project" value="TreeGrafter"/>
</dbReference>
<dbReference type="GO" id="GO:0004618">
    <property type="term" value="F:phosphoglycerate kinase activity"/>
    <property type="evidence" value="ECO:0007669"/>
    <property type="project" value="UniProtKB-EC"/>
</dbReference>
<proteinExistence type="inferred from homology"/>
<dbReference type="Proteomes" id="UP000177235">
    <property type="component" value="Unassembled WGS sequence"/>
</dbReference>
<evidence type="ECO:0000313" key="8">
    <source>
        <dbReference type="EMBL" id="OGE99981.1"/>
    </source>
</evidence>
<evidence type="ECO:0000256" key="3">
    <source>
        <dbReference type="ARBA" id="ARBA00022679"/>
    </source>
</evidence>
<name>A0A1F5QCP8_9BACT</name>
<dbReference type="PRINTS" id="PR00477">
    <property type="entry name" value="PHGLYCKINASE"/>
</dbReference>
<gene>
    <name evidence="8" type="ORF">A3J05_02125</name>
</gene>
<evidence type="ECO:0000256" key="5">
    <source>
        <dbReference type="ARBA" id="ARBA00022777"/>
    </source>
</evidence>
<keyword evidence="4" id="KW-0547">Nucleotide-binding</keyword>
<dbReference type="InterPro" id="IPR036043">
    <property type="entry name" value="Phosphoglycerate_kinase_sf"/>
</dbReference>
<evidence type="ECO:0000313" key="9">
    <source>
        <dbReference type="Proteomes" id="UP000177235"/>
    </source>
</evidence>
<evidence type="ECO:0000256" key="6">
    <source>
        <dbReference type="ARBA" id="ARBA00022840"/>
    </source>
</evidence>
<dbReference type="Pfam" id="PF00162">
    <property type="entry name" value="PGK"/>
    <property type="match status" value="1"/>
</dbReference>
<protein>
    <recommendedName>
        <fullName evidence="2 7">Phosphoglycerate kinase</fullName>
        <ecNumber evidence="2 7">2.7.2.3</ecNumber>
    </recommendedName>
</protein>
<dbReference type="PANTHER" id="PTHR11406">
    <property type="entry name" value="PHOSPHOGLYCERATE KINASE"/>
    <property type="match status" value="1"/>
</dbReference>
<dbReference type="GO" id="GO:0005829">
    <property type="term" value="C:cytosol"/>
    <property type="evidence" value="ECO:0007669"/>
    <property type="project" value="TreeGrafter"/>
</dbReference>
<evidence type="ECO:0000256" key="7">
    <source>
        <dbReference type="RuleBase" id="RU000532"/>
    </source>
</evidence>
<dbReference type="PANTHER" id="PTHR11406:SF23">
    <property type="entry name" value="PHOSPHOGLYCERATE KINASE 1, CHLOROPLASTIC-RELATED"/>
    <property type="match status" value="1"/>
</dbReference>
<dbReference type="GO" id="GO:0006094">
    <property type="term" value="P:gluconeogenesis"/>
    <property type="evidence" value="ECO:0007669"/>
    <property type="project" value="TreeGrafter"/>
</dbReference>
<evidence type="ECO:0000256" key="2">
    <source>
        <dbReference type="ARBA" id="ARBA00013061"/>
    </source>
</evidence>
<comment type="similarity">
    <text evidence="7">Belongs to the phosphoglycerate kinase family.</text>
</comment>